<evidence type="ECO:0000256" key="1">
    <source>
        <dbReference type="ARBA" id="ARBA00022741"/>
    </source>
</evidence>
<dbReference type="OrthoDB" id="9774737at2"/>
<name>A0A1I0H8C2_9BACI</name>
<dbReference type="GO" id="GO:0016301">
    <property type="term" value="F:kinase activity"/>
    <property type="evidence" value="ECO:0007669"/>
    <property type="project" value="UniProtKB-KW"/>
</dbReference>
<dbReference type="EMBL" id="FOHJ01000008">
    <property type="protein sequence ID" value="SET80011.1"/>
    <property type="molecule type" value="Genomic_DNA"/>
</dbReference>
<keyword evidence="1" id="KW-0547">Nucleotide-binding</keyword>
<evidence type="ECO:0000313" key="4">
    <source>
        <dbReference type="Proteomes" id="UP000199095"/>
    </source>
</evidence>
<dbReference type="Proteomes" id="UP000199095">
    <property type="component" value="Unassembled WGS sequence"/>
</dbReference>
<keyword evidence="4" id="KW-1185">Reference proteome</keyword>
<dbReference type="InterPro" id="IPR016064">
    <property type="entry name" value="NAD/diacylglycerol_kinase_sf"/>
</dbReference>
<organism evidence="3 4">
    <name type="scientific">Salinibacillus kushneri</name>
    <dbReference type="NCBI Taxonomy" id="237682"/>
    <lineage>
        <taxon>Bacteria</taxon>
        <taxon>Bacillati</taxon>
        <taxon>Bacillota</taxon>
        <taxon>Bacilli</taxon>
        <taxon>Bacillales</taxon>
        <taxon>Bacillaceae</taxon>
        <taxon>Salinibacillus</taxon>
    </lineage>
</organism>
<gene>
    <name evidence="3" type="ORF">SAMN05421676_108108</name>
</gene>
<reference evidence="4" key="1">
    <citation type="submission" date="2016-10" db="EMBL/GenBank/DDBJ databases">
        <authorList>
            <person name="Varghese N."/>
            <person name="Submissions S."/>
        </authorList>
    </citation>
    <scope>NUCLEOTIDE SEQUENCE [LARGE SCALE GENOMIC DNA]</scope>
    <source>
        <strain evidence="4">CGMCC 1.3566</strain>
    </source>
</reference>
<proteinExistence type="predicted"/>
<keyword evidence="3" id="KW-0808">Transferase</keyword>
<dbReference type="Gene3D" id="3.40.50.10330">
    <property type="entry name" value="Probable inorganic polyphosphate/atp-NAD kinase, domain 1"/>
    <property type="match status" value="1"/>
</dbReference>
<dbReference type="RefSeq" id="WP_093136175.1">
    <property type="nucleotide sequence ID" value="NZ_FOHJ01000008.1"/>
</dbReference>
<sequence length="85" mass="9711">MNARNHIYLFYSKDEATEKQLRPLIDIAKEKGFSIVSDSKDANIVISVGGDGAFLQAVRKTGFRQDCLYMGLRTMRRRVFIVILN</sequence>
<evidence type="ECO:0000313" key="3">
    <source>
        <dbReference type="EMBL" id="SET80011.1"/>
    </source>
</evidence>
<accession>A0A1I0H8C2</accession>
<dbReference type="GO" id="GO:0005524">
    <property type="term" value="F:ATP binding"/>
    <property type="evidence" value="ECO:0007669"/>
    <property type="project" value="UniProtKB-KW"/>
</dbReference>
<keyword evidence="3" id="KW-0418">Kinase</keyword>
<protein>
    <submittedName>
        <fullName evidence="3">NAD+ kinase</fullName>
    </submittedName>
</protein>
<dbReference type="SUPFAM" id="SSF111331">
    <property type="entry name" value="NAD kinase/diacylglycerol kinase-like"/>
    <property type="match status" value="1"/>
</dbReference>
<dbReference type="InterPro" id="IPR017438">
    <property type="entry name" value="ATP-NAD_kinase_N"/>
</dbReference>
<keyword evidence="2" id="KW-0067">ATP-binding</keyword>
<evidence type="ECO:0000256" key="2">
    <source>
        <dbReference type="ARBA" id="ARBA00022840"/>
    </source>
</evidence>
<dbReference type="AlphaFoldDB" id="A0A1I0H8C2"/>
<dbReference type="STRING" id="237682.SAMN05421676_108108"/>